<dbReference type="EMBL" id="PYMC01000003">
    <property type="protein sequence ID" value="PSW06185.1"/>
    <property type="molecule type" value="Genomic_DNA"/>
</dbReference>
<dbReference type="SUPFAM" id="SSF46785">
    <property type="entry name" value="Winged helix' DNA-binding domain"/>
    <property type="match status" value="1"/>
</dbReference>
<protein>
    <submittedName>
        <fullName evidence="3">Transcriptional regulator</fullName>
    </submittedName>
</protein>
<reference evidence="3 4" key="1">
    <citation type="submission" date="2018-03" db="EMBL/GenBank/DDBJ databases">
        <title>Whole genome sequencing of Histamine producing bacteria.</title>
        <authorList>
            <person name="Butler K."/>
        </authorList>
    </citation>
    <scope>NUCLEOTIDE SEQUENCE [LARGE SCALE GENOMIC DNA]</scope>
    <source>
        <strain evidence="3 4">DSM 16190</strain>
    </source>
</reference>
<dbReference type="PANTHER" id="PTHR40663">
    <property type="match status" value="1"/>
</dbReference>
<dbReference type="InterPro" id="IPR036390">
    <property type="entry name" value="WH_DNA-bd_sf"/>
</dbReference>
<dbReference type="OrthoDB" id="6198211at2"/>
<comment type="caution">
    <text evidence="3">The sequence shown here is derived from an EMBL/GenBank/DDBJ whole genome shotgun (WGS) entry which is preliminary data.</text>
</comment>
<name>A0A2T3N1S8_9GAMM</name>
<dbReference type="RefSeq" id="WP_107282565.1">
    <property type="nucleotide sequence ID" value="NZ_PYMC01000003.1"/>
</dbReference>
<sequence length="109" mass="12712">MKHKDKVLFIPVERQETTRKEITILLSEHSCTAKEISTAVKISEKQVYDNLEYILKTIHRDNRKLVITPYKCRKCGFAFKKRDRLKKPGKCPLCKSESIEDALFSIQAN</sequence>
<evidence type="ECO:0000313" key="4">
    <source>
        <dbReference type="Proteomes" id="UP000240904"/>
    </source>
</evidence>
<dbReference type="InterPro" id="IPR057022">
    <property type="entry name" value="PF0610-like_Zn_ribbon_C"/>
</dbReference>
<dbReference type="PANTHER" id="PTHR40663:SF2">
    <property type="entry name" value="TRANSCRIPTIONAL REGULATOR"/>
    <property type="match status" value="1"/>
</dbReference>
<evidence type="ECO:0000313" key="3">
    <source>
        <dbReference type="EMBL" id="PSW06185.1"/>
    </source>
</evidence>
<dbReference type="Pfam" id="PF23470">
    <property type="entry name" value="Zn_ribbon_PF0610"/>
    <property type="match status" value="1"/>
</dbReference>
<organism evidence="3 4">
    <name type="scientific">Photobacterium lipolyticum</name>
    <dbReference type="NCBI Taxonomy" id="266810"/>
    <lineage>
        <taxon>Bacteria</taxon>
        <taxon>Pseudomonadati</taxon>
        <taxon>Pseudomonadota</taxon>
        <taxon>Gammaproteobacteria</taxon>
        <taxon>Vibrionales</taxon>
        <taxon>Vibrionaceae</taxon>
        <taxon>Photobacterium</taxon>
    </lineage>
</organism>
<dbReference type="AlphaFoldDB" id="A0A2T3N1S8"/>
<evidence type="ECO:0000259" key="1">
    <source>
        <dbReference type="Pfam" id="PF21476"/>
    </source>
</evidence>
<gene>
    <name evidence="3" type="ORF">C9I89_06665</name>
</gene>
<keyword evidence="4" id="KW-1185">Reference proteome</keyword>
<feature type="domain" description="PF0610-like winged HTH N-terminal" evidence="1">
    <location>
        <begin position="17"/>
        <end position="66"/>
    </location>
</feature>
<evidence type="ECO:0000259" key="2">
    <source>
        <dbReference type="Pfam" id="PF23470"/>
    </source>
</evidence>
<proteinExistence type="predicted"/>
<accession>A0A2T3N1S8</accession>
<dbReference type="InterPro" id="IPR038767">
    <property type="entry name" value="PF0610-like"/>
</dbReference>
<dbReference type="Proteomes" id="UP000240904">
    <property type="component" value="Unassembled WGS sequence"/>
</dbReference>
<dbReference type="Pfam" id="PF21476">
    <property type="entry name" value="PF0610-like_N"/>
    <property type="match status" value="1"/>
</dbReference>
<feature type="domain" description="PF0610-like rubredoxin-like zinc beta-ribbon C-terminal" evidence="2">
    <location>
        <begin position="69"/>
        <end position="107"/>
    </location>
</feature>
<dbReference type="InterPro" id="IPR049159">
    <property type="entry name" value="PF0610-like_wHTH_N"/>
</dbReference>